<protein>
    <submittedName>
        <fullName evidence="3">Glucosamine-6-phosphate deaminase</fullName>
    </submittedName>
</protein>
<dbReference type="RefSeq" id="WP_344232839.1">
    <property type="nucleotide sequence ID" value="NZ_BAAAPH010000004.1"/>
</dbReference>
<dbReference type="InterPro" id="IPR037171">
    <property type="entry name" value="NagB/RpiA_transferase-like"/>
</dbReference>
<dbReference type="Proteomes" id="UP001501705">
    <property type="component" value="Unassembled WGS sequence"/>
</dbReference>
<comment type="caution">
    <text evidence="3">The sequence shown here is derived from an EMBL/GenBank/DDBJ whole genome shotgun (WGS) entry which is preliminary data.</text>
</comment>
<evidence type="ECO:0000313" key="4">
    <source>
        <dbReference type="Proteomes" id="UP001501705"/>
    </source>
</evidence>
<feature type="domain" description="Glucosamine/galactosamine-6-phosphate isomerase" evidence="2">
    <location>
        <begin position="20"/>
        <end position="240"/>
    </location>
</feature>
<dbReference type="EMBL" id="BAAAPH010000004">
    <property type="protein sequence ID" value="GAA1560947.1"/>
    <property type="molecule type" value="Genomic_DNA"/>
</dbReference>
<dbReference type="SUPFAM" id="SSF100950">
    <property type="entry name" value="NagB/RpiA/CoA transferase-like"/>
    <property type="match status" value="1"/>
</dbReference>
<dbReference type="Pfam" id="PF01182">
    <property type="entry name" value="Glucosamine_iso"/>
    <property type="match status" value="1"/>
</dbReference>
<reference evidence="4" key="1">
    <citation type="journal article" date="2019" name="Int. J. Syst. Evol. Microbiol.">
        <title>The Global Catalogue of Microorganisms (GCM) 10K type strain sequencing project: providing services to taxonomists for standard genome sequencing and annotation.</title>
        <authorList>
            <consortium name="The Broad Institute Genomics Platform"/>
            <consortium name="The Broad Institute Genome Sequencing Center for Infectious Disease"/>
            <person name="Wu L."/>
            <person name="Ma J."/>
        </authorList>
    </citation>
    <scope>NUCLEOTIDE SEQUENCE [LARGE SCALE GENOMIC DNA]</scope>
    <source>
        <strain evidence="4">JCM 15572</strain>
    </source>
</reference>
<proteinExistence type="predicted"/>
<gene>
    <name evidence="3" type="ORF">GCM10009804_17200</name>
</gene>
<keyword evidence="1" id="KW-0119">Carbohydrate metabolism</keyword>
<evidence type="ECO:0000259" key="2">
    <source>
        <dbReference type="Pfam" id="PF01182"/>
    </source>
</evidence>
<dbReference type="InterPro" id="IPR006148">
    <property type="entry name" value="Glc/Gal-6P_isomerase"/>
</dbReference>
<accession>A0ABP4NIB1</accession>
<name>A0ABP4NIB1_9ACTN</name>
<sequence length="261" mass="28063">MTISDSTFAVGELTVEVHPSEQAAGSAAADFAAATIGAAVRDRGAARVVVATGNSQLAFVHALAGVDIPWDRVTVFHMDEYLGLDADHPASFRRWIRENVGISFSPARVEYIQPDRGDPEAECGRYEALLREAPLDLTCMGVGENGHLAFNEPGAADFADERWARVIELTPESRRQQVNEGHFPDPQSVPPAAISLTIPALLSSRTVQVVVPELRKAPAIARALNGPVDNSCPASILQRHGHARLFLDQQSSSQVAWPATT</sequence>
<organism evidence="3 4">
    <name type="scientific">Kribbella hippodromi</name>
    <dbReference type="NCBI Taxonomy" id="434347"/>
    <lineage>
        <taxon>Bacteria</taxon>
        <taxon>Bacillati</taxon>
        <taxon>Actinomycetota</taxon>
        <taxon>Actinomycetes</taxon>
        <taxon>Propionibacteriales</taxon>
        <taxon>Kribbellaceae</taxon>
        <taxon>Kribbella</taxon>
    </lineage>
</organism>
<dbReference type="InterPro" id="IPR004547">
    <property type="entry name" value="Glucosamine6P_isomerase"/>
</dbReference>
<evidence type="ECO:0000313" key="3">
    <source>
        <dbReference type="EMBL" id="GAA1560947.1"/>
    </source>
</evidence>
<dbReference type="CDD" id="cd01399">
    <property type="entry name" value="GlcN6P_deaminase"/>
    <property type="match status" value="1"/>
</dbReference>
<dbReference type="Gene3D" id="3.40.50.1360">
    <property type="match status" value="1"/>
</dbReference>
<evidence type="ECO:0000256" key="1">
    <source>
        <dbReference type="ARBA" id="ARBA00023277"/>
    </source>
</evidence>
<dbReference type="PANTHER" id="PTHR11280:SF6">
    <property type="entry name" value="GLUCOSAMINE-6-PHOSPHATE ISOMERASE NAGB"/>
    <property type="match status" value="1"/>
</dbReference>
<keyword evidence="4" id="KW-1185">Reference proteome</keyword>
<dbReference type="PANTHER" id="PTHR11280">
    <property type="entry name" value="GLUCOSAMINE-6-PHOSPHATE ISOMERASE"/>
    <property type="match status" value="1"/>
</dbReference>